<feature type="transmembrane region" description="Helical" evidence="1">
    <location>
        <begin position="199"/>
        <end position="218"/>
    </location>
</feature>
<evidence type="ECO:0000313" key="4">
    <source>
        <dbReference type="Proteomes" id="UP001363010"/>
    </source>
</evidence>
<keyword evidence="2" id="KW-0732">Signal</keyword>
<accession>A0ABU8VUT7</accession>
<dbReference type="InterPro" id="IPR018247">
    <property type="entry name" value="EF_Hand_1_Ca_BS"/>
</dbReference>
<gene>
    <name evidence="3" type="ORF">WKW80_02455</name>
</gene>
<feature type="signal peptide" evidence="2">
    <location>
        <begin position="1"/>
        <end position="22"/>
    </location>
</feature>
<organism evidence="3 4">
    <name type="scientific">Variovorax humicola</name>
    <dbReference type="NCBI Taxonomy" id="1769758"/>
    <lineage>
        <taxon>Bacteria</taxon>
        <taxon>Pseudomonadati</taxon>
        <taxon>Pseudomonadota</taxon>
        <taxon>Betaproteobacteria</taxon>
        <taxon>Burkholderiales</taxon>
        <taxon>Comamonadaceae</taxon>
        <taxon>Variovorax</taxon>
    </lineage>
</organism>
<evidence type="ECO:0000256" key="1">
    <source>
        <dbReference type="SAM" id="Phobius"/>
    </source>
</evidence>
<dbReference type="Pfam" id="PF13795">
    <property type="entry name" value="HupE_UreJ_2"/>
    <property type="match status" value="1"/>
</dbReference>
<dbReference type="PROSITE" id="PS00018">
    <property type="entry name" value="EF_HAND_1"/>
    <property type="match status" value="1"/>
</dbReference>
<comment type="caution">
    <text evidence="3">The sequence shown here is derived from an EMBL/GenBank/DDBJ whole genome shotgun (WGS) entry which is preliminary data.</text>
</comment>
<feature type="transmembrane region" description="Helical" evidence="1">
    <location>
        <begin position="238"/>
        <end position="260"/>
    </location>
</feature>
<keyword evidence="1" id="KW-0472">Membrane</keyword>
<keyword evidence="1" id="KW-1133">Transmembrane helix</keyword>
<feature type="transmembrane region" description="Helical" evidence="1">
    <location>
        <begin position="266"/>
        <end position="286"/>
    </location>
</feature>
<keyword evidence="1" id="KW-0812">Transmembrane</keyword>
<protein>
    <submittedName>
        <fullName evidence="3">HupE/UreJ family protein</fullName>
    </submittedName>
</protein>
<feature type="chain" id="PRO_5045689566" evidence="2">
    <location>
        <begin position="23"/>
        <end position="387"/>
    </location>
</feature>
<evidence type="ECO:0000313" key="3">
    <source>
        <dbReference type="EMBL" id="MEJ8820897.1"/>
    </source>
</evidence>
<feature type="transmembrane region" description="Helical" evidence="1">
    <location>
        <begin position="358"/>
        <end position="376"/>
    </location>
</feature>
<proteinExistence type="predicted"/>
<dbReference type="EMBL" id="JBBKZV010000001">
    <property type="protein sequence ID" value="MEJ8820897.1"/>
    <property type="molecule type" value="Genomic_DNA"/>
</dbReference>
<keyword evidence="4" id="KW-1185">Reference proteome</keyword>
<dbReference type="RefSeq" id="WP_340361926.1">
    <property type="nucleotide sequence ID" value="NZ_JBBKZV010000001.1"/>
</dbReference>
<name>A0ABU8VUT7_9BURK</name>
<feature type="transmembrane region" description="Helical" evidence="1">
    <location>
        <begin position="293"/>
        <end position="311"/>
    </location>
</feature>
<reference evidence="3 4" key="1">
    <citation type="submission" date="2024-03" db="EMBL/GenBank/DDBJ databases">
        <title>Novel species of the genus Variovorax.</title>
        <authorList>
            <person name="Liu Q."/>
            <person name="Xin Y.-H."/>
        </authorList>
    </citation>
    <scope>NUCLEOTIDE SEQUENCE [LARGE SCALE GENOMIC DNA]</scope>
    <source>
        <strain evidence="3 4">KACC 18501</strain>
    </source>
</reference>
<sequence>MRRFLTMLFMLAMAAIAGPALAHKASDAYLQLSRTDGIVHLRWDVSLRDLDAVLDLDQNGDQKLSWGEVRGRMDDIRAYALAHLRLQAGQCAISETQPPALESRVDGTYLVLQLHSRCAAGEALRLDYSLFREVDPTHRGLLRVDMGEGRMPALQSLDPSAGAVSVALGPTASDAREDASTPKRADGTSFFLDGVHHILIGYDHILFLISLLLPAVLVRRSGEWRPVVRWPQAVWPMVSTVTMFTIGHSITLALAGLKVVSLPPRLIEPAIALTIIVAAIDNIVPLLHGRRRIFTFLFGLIHGFGFANVLAELDLPVASFAAALLGFNLGVEAGQLIVVSIALAVLLALRRQRRYPPLVLRGGSAFAIAVAAVWFVERVFDLKVLPV</sequence>
<dbReference type="Proteomes" id="UP001363010">
    <property type="component" value="Unassembled WGS sequence"/>
</dbReference>
<dbReference type="InterPro" id="IPR032809">
    <property type="entry name" value="Put_HupE_UreJ"/>
</dbReference>
<evidence type="ECO:0000256" key="2">
    <source>
        <dbReference type="SAM" id="SignalP"/>
    </source>
</evidence>
<feature type="transmembrane region" description="Helical" evidence="1">
    <location>
        <begin position="317"/>
        <end position="346"/>
    </location>
</feature>